<name>A0A7I8VMM9_9ANNE</name>
<gene>
    <name evidence="4" type="ORF">DGYR_LOCUS5554</name>
</gene>
<feature type="chain" id="PRO_5029806604" evidence="3">
    <location>
        <begin position="19"/>
        <end position="306"/>
    </location>
</feature>
<organism evidence="4 5">
    <name type="scientific">Dimorphilus gyrociliatus</name>
    <dbReference type="NCBI Taxonomy" id="2664684"/>
    <lineage>
        <taxon>Eukaryota</taxon>
        <taxon>Metazoa</taxon>
        <taxon>Spiralia</taxon>
        <taxon>Lophotrochozoa</taxon>
        <taxon>Annelida</taxon>
        <taxon>Polychaeta</taxon>
        <taxon>Polychaeta incertae sedis</taxon>
        <taxon>Dinophilidae</taxon>
        <taxon>Dimorphilus</taxon>
    </lineage>
</organism>
<feature type="compositionally biased region" description="Basic residues" evidence="1">
    <location>
        <begin position="82"/>
        <end position="95"/>
    </location>
</feature>
<keyword evidence="2" id="KW-1133">Transmembrane helix</keyword>
<keyword evidence="2" id="KW-0472">Membrane</keyword>
<sequence length="306" mass="34609">MIVIIFLIIVLVAKSVVSKKGDHYVAIQLVVIFILIVIFIVRKPIGKNNKTTESWINQSSSQCTSGYSFKESNSSKKEQSYKKIKKSHTPLKKRSIANSNAPESTSNELKVIAKPLAISAVKSDLYPYHSNVTRKSSERHNSLPKAMELNTHLKEKSLPLDPSLIELMGKWGKRYSNDIHTTNKQRRSVQYDLNKKNDKSRVSIPESEFDDTRPILVDTKVSILKKDHQLKNSLSRTTSVVRFSDKPSILKFVKDFNETQQPIISNPNGSSKSINVQKQVSTSVNSKNKFDSNNHNTVSILERLQS</sequence>
<evidence type="ECO:0000256" key="1">
    <source>
        <dbReference type="SAM" id="MobiDB-lite"/>
    </source>
</evidence>
<reference evidence="4 5" key="1">
    <citation type="submission" date="2020-08" db="EMBL/GenBank/DDBJ databases">
        <authorList>
            <person name="Hejnol A."/>
        </authorList>
    </citation>
    <scope>NUCLEOTIDE SEQUENCE [LARGE SCALE GENOMIC DNA]</scope>
</reference>
<evidence type="ECO:0000256" key="2">
    <source>
        <dbReference type="SAM" id="Phobius"/>
    </source>
</evidence>
<dbReference type="AlphaFoldDB" id="A0A7I8VMM9"/>
<proteinExistence type="predicted"/>
<comment type="caution">
    <text evidence="4">The sequence shown here is derived from an EMBL/GenBank/DDBJ whole genome shotgun (WGS) entry which is preliminary data.</text>
</comment>
<feature type="region of interest" description="Disordered" evidence="1">
    <location>
        <begin position="261"/>
        <end position="298"/>
    </location>
</feature>
<evidence type="ECO:0000256" key="3">
    <source>
        <dbReference type="SAM" id="SignalP"/>
    </source>
</evidence>
<evidence type="ECO:0000313" key="4">
    <source>
        <dbReference type="EMBL" id="CAD5116978.1"/>
    </source>
</evidence>
<feature type="compositionally biased region" description="Polar residues" evidence="1">
    <location>
        <begin position="60"/>
        <end position="72"/>
    </location>
</feature>
<protein>
    <submittedName>
        <fullName evidence="4">DgyrCDS5814</fullName>
    </submittedName>
</protein>
<feature type="signal peptide" evidence="3">
    <location>
        <begin position="1"/>
        <end position="18"/>
    </location>
</feature>
<feature type="region of interest" description="Disordered" evidence="1">
    <location>
        <begin position="60"/>
        <end position="104"/>
    </location>
</feature>
<keyword evidence="2" id="KW-0812">Transmembrane</keyword>
<keyword evidence="5" id="KW-1185">Reference proteome</keyword>
<evidence type="ECO:0000313" key="5">
    <source>
        <dbReference type="Proteomes" id="UP000549394"/>
    </source>
</evidence>
<accession>A0A7I8VMM9</accession>
<dbReference type="EMBL" id="CAJFCJ010000007">
    <property type="protein sequence ID" value="CAD5116978.1"/>
    <property type="molecule type" value="Genomic_DNA"/>
</dbReference>
<dbReference type="Proteomes" id="UP000549394">
    <property type="component" value="Unassembled WGS sequence"/>
</dbReference>
<keyword evidence="3" id="KW-0732">Signal</keyword>
<feature type="transmembrane region" description="Helical" evidence="2">
    <location>
        <begin position="25"/>
        <end position="41"/>
    </location>
</feature>